<dbReference type="EC" id="3.1.3.48" evidence="2"/>
<name>A0A1T4RF14_9FIRM</name>
<dbReference type="EMBL" id="FUXM01000029">
    <property type="protein sequence ID" value="SKA14499.1"/>
    <property type="molecule type" value="Genomic_DNA"/>
</dbReference>
<dbReference type="GO" id="GO:0004725">
    <property type="term" value="F:protein tyrosine phosphatase activity"/>
    <property type="evidence" value="ECO:0007669"/>
    <property type="project" value="UniProtKB-EC"/>
</dbReference>
<reference evidence="7" key="1">
    <citation type="submission" date="2017-02" db="EMBL/GenBank/DDBJ databases">
        <authorList>
            <person name="Varghese N."/>
            <person name="Submissions S."/>
        </authorList>
    </citation>
    <scope>NUCLEOTIDE SEQUENCE [LARGE SCALE GENOMIC DNA]</scope>
    <source>
        <strain evidence="7">DSM 16521</strain>
    </source>
</reference>
<evidence type="ECO:0000313" key="6">
    <source>
        <dbReference type="EMBL" id="SKA14499.1"/>
    </source>
</evidence>
<evidence type="ECO:0000256" key="2">
    <source>
        <dbReference type="ARBA" id="ARBA00013064"/>
    </source>
</evidence>
<comment type="catalytic activity">
    <reaction evidence="5">
        <text>O-phospho-L-tyrosyl-[protein] + H2O = L-tyrosyl-[protein] + phosphate</text>
        <dbReference type="Rhea" id="RHEA:10684"/>
        <dbReference type="Rhea" id="RHEA-COMP:10136"/>
        <dbReference type="Rhea" id="RHEA-COMP:20101"/>
        <dbReference type="ChEBI" id="CHEBI:15377"/>
        <dbReference type="ChEBI" id="CHEBI:43474"/>
        <dbReference type="ChEBI" id="CHEBI:46858"/>
        <dbReference type="ChEBI" id="CHEBI:61978"/>
        <dbReference type="EC" id="3.1.3.48"/>
    </reaction>
</comment>
<dbReference type="SUPFAM" id="SSF89550">
    <property type="entry name" value="PHP domain-like"/>
    <property type="match status" value="1"/>
</dbReference>
<evidence type="ECO:0000256" key="3">
    <source>
        <dbReference type="ARBA" id="ARBA00022801"/>
    </source>
</evidence>
<evidence type="ECO:0000313" key="7">
    <source>
        <dbReference type="Proteomes" id="UP000189933"/>
    </source>
</evidence>
<sequence>MIDLHCHLLPAFDDGARDWTETLEMCQLAIGAGVKIIVATPHWREVKRHGSQRMYQLVAELNQRLQQLDWPLEIKPGCEAMLSPELPAAWRQGKLPGLNGGERLLLELPWDYLGHNWLEQIYQLQLAGASLAIAHPERTPALACDWSKIQRLAELEAGFQITAGSLLGAFGTEAEKIAWRVLKQDWPVAVAGDAHDASYYVMARAYEMVKGKLGQAKAEAAFIFVPRSWLGGADAS</sequence>
<dbReference type="Proteomes" id="UP000189933">
    <property type="component" value="Unassembled WGS sequence"/>
</dbReference>
<keyword evidence="3" id="KW-0378">Hydrolase</keyword>
<comment type="similarity">
    <text evidence="1">Belongs to the metallo-dependent hydrolases superfamily. CpsB/CapC family.</text>
</comment>
<dbReference type="OrthoDB" id="9788539at2"/>
<dbReference type="GO" id="GO:0030145">
    <property type="term" value="F:manganese ion binding"/>
    <property type="evidence" value="ECO:0007669"/>
    <property type="project" value="InterPro"/>
</dbReference>
<dbReference type="RefSeq" id="WP_078666104.1">
    <property type="nucleotide sequence ID" value="NZ_FUXM01000029.1"/>
</dbReference>
<dbReference type="InterPro" id="IPR016667">
    <property type="entry name" value="Caps_polysacc_synth_CpsB/CapC"/>
</dbReference>
<dbReference type="PIRSF" id="PIRSF016557">
    <property type="entry name" value="Caps_synth_CpsB"/>
    <property type="match status" value="1"/>
</dbReference>
<gene>
    <name evidence="6" type="ORF">SAMN02745885_02082</name>
</gene>
<accession>A0A1T4RF14</accession>
<dbReference type="AlphaFoldDB" id="A0A1T4RF14"/>
<dbReference type="Gene3D" id="3.20.20.140">
    <property type="entry name" value="Metal-dependent hydrolases"/>
    <property type="match status" value="1"/>
</dbReference>
<protein>
    <recommendedName>
        <fullName evidence="2">protein-tyrosine-phosphatase</fullName>
        <ecNumber evidence="2">3.1.3.48</ecNumber>
    </recommendedName>
</protein>
<proteinExistence type="inferred from homology"/>
<dbReference type="InterPro" id="IPR016195">
    <property type="entry name" value="Pol/histidinol_Pase-like"/>
</dbReference>
<dbReference type="PANTHER" id="PTHR39181">
    <property type="entry name" value="TYROSINE-PROTEIN PHOSPHATASE YWQE"/>
    <property type="match status" value="1"/>
</dbReference>
<dbReference type="PANTHER" id="PTHR39181:SF1">
    <property type="entry name" value="TYROSINE-PROTEIN PHOSPHATASE YWQE"/>
    <property type="match status" value="1"/>
</dbReference>
<evidence type="ECO:0000256" key="5">
    <source>
        <dbReference type="ARBA" id="ARBA00051722"/>
    </source>
</evidence>
<evidence type="ECO:0000256" key="4">
    <source>
        <dbReference type="ARBA" id="ARBA00022912"/>
    </source>
</evidence>
<evidence type="ECO:0000256" key="1">
    <source>
        <dbReference type="ARBA" id="ARBA00005750"/>
    </source>
</evidence>
<keyword evidence="7" id="KW-1185">Reference proteome</keyword>
<dbReference type="Pfam" id="PF19567">
    <property type="entry name" value="CpsB_CapC"/>
    <property type="match status" value="1"/>
</dbReference>
<organism evidence="6 7">
    <name type="scientific">Carboxydocella sporoproducens DSM 16521</name>
    <dbReference type="NCBI Taxonomy" id="1121270"/>
    <lineage>
        <taxon>Bacteria</taxon>
        <taxon>Bacillati</taxon>
        <taxon>Bacillota</taxon>
        <taxon>Clostridia</taxon>
        <taxon>Eubacteriales</taxon>
        <taxon>Clostridiales Family XVI. Incertae Sedis</taxon>
        <taxon>Carboxydocella</taxon>
    </lineage>
</organism>
<keyword evidence="4" id="KW-0904">Protein phosphatase</keyword>